<dbReference type="Proteomes" id="UP000198287">
    <property type="component" value="Unassembled WGS sequence"/>
</dbReference>
<evidence type="ECO:0008006" key="3">
    <source>
        <dbReference type="Google" id="ProtNLM"/>
    </source>
</evidence>
<accession>A0A226E7V8</accession>
<gene>
    <name evidence="1" type="ORF">Fcan01_11519</name>
</gene>
<protein>
    <recommendedName>
        <fullName evidence="3">F-box domain-containing protein</fullName>
    </recommendedName>
</protein>
<name>A0A226E7V8_FOLCA</name>
<organism evidence="1 2">
    <name type="scientific">Folsomia candida</name>
    <name type="common">Springtail</name>
    <dbReference type="NCBI Taxonomy" id="158441"/>
    <lineage>
        <taxon>Eukaryota</taxon>
        <taxon>Metazoa</taxon>
        <taxon>Ecdysozoa</taxon>
        <taxon>Arthropoda</taxon>
        <taxon>Hexapoda</taxon>
        <taxon>Collembola</taxon>
        <taxon>Entomobryomorpha</taxon>
        <taxon>Isotomoidea</taxon>
        <taxon>Isotomidae</taxon>
        <taxon>Proisotominae</taxon>
        <taxon>Folsomia</taxon>
    </lineage>
</organism>
<reference evidence="1 2" key="1">
    <citation type="submission" date="2015-12" db="EMBL/GenBank/DDBJ databases">
        <title>The genome of Folsomia candida.</title>
        <authorList>
            <person name="Faddeeva A."/>
            <person name="Derks M.F."/>
            <person name="Anvar Y."/>
            <person name="Smit S."/>
            <person name="Van Straalen N."/>
            <person name="Roelofs D."/>
        </authorList>
    </citation>
    <scope>NUCLEOTIDE SEQUENCE [LARGE SCALE GENOMIC DNA]</scope>
    <source>
        <strain evidence="1 2">VU population</strain>
        <tissue evidence="1">Whole body</tissue>
    </source>
</reference>
<dbReference type="AlphaFoldDB" id="A0A226E7V8"/>
<dbReference type="EMBL" id="LNIX01000005">
    <property type="protein sequence ID" value="OXA53539.1"/>
    <property type="molecule type" value="Genomic_DNA"/>
</dbReference>
<evidence type="ECO:0000313" key="1">
    <source>
        <dbReference type="EMBL" id="OXA53539.1"/>
    </source>
</evidence>
<comment type="caution">
    <text evidence="1">The sequence shown here is derived from an EMBL/GenBank/DDBJ whole genome shotgun (WGS) entry which is preliminary data.</text>
</comment>
<keyword evidence="2" id="KW-1185">Reference proteome</keyword>
<evidence type="ECO:0000313" key="2">
    <source>
        <dbReference type="Proteomes" id="UP000198287"/>
    </source>
</evidence>
<proteinExistence type="predicted"/>
<sequence>MQSREEKTKLRGSGWPTKFPFRLHLKMTELTPQLNGDVVHRISKFLPVPDLLSCRLVDTAWNSGVLPEFRKRSTLYLTCPELSRHQDHFTETMSFYQLHNVSIKFGSDLDPAQNMDYSLFLKTLQFRRLSIRIGGQAELDLLLGILSSSRETLEELSMDFDAFKVSMEELPWSHKFPKVTRLSLSRRNPAEGEDKSGNDTFFTGILTAFPALKNLTVSGNLLRVLFSSKDSINESTITQLTLPCSSAPLTPDELHPLLQLPTGHLSKLTMTSILSPDRAMSALYILLSRHAATLTELSLQIHAQFAPGFLLFPGFPALKKFSFSMQPGDVEIYFVKRAFSTATPGRQVGLILAKNYYGGIDYRYHFPKLESFQCDALGGRGTWSATSFKAWFPYDFRNPAYVCKTVKYFEFEEHDTKDKLREGKISDKYTRLPRLFPNAGNEYVQLIKKCSP</sequence>